<dbReference type="OrthoDB" id="1292260at2"/>
<sequence>MKFKIHFLLLAVLLWSSVGLQAQTPDHFHCGIGEGNQNMPLGVFSTPTYSGSVNPLYLSSFPQLTFNIYFWVVKRSDGTADDIVSNQQIIKEMNQINEFFKPMGICFVLGGVGSINNDQLYPKGTDFWSIASYAQNNNYMKSNNFNVYIHPDISNGNGVTNYGLNYIGIDMWVIQGLWSAPKHVLAHELAHTFGLYHAWGNNNGGTYTDERVTRDPNNPNYNALTAGDRVADTPAMVSFNNEAIALGVPLSNILDFDNCLYIGTSTDNLGVPFSLTPADVGNPMQYTHSPCVQSFTTGQGIRIREYISGSPNVLSVQAMRANNSTKTLNTPETNLSFIYQYSSTIITNGNYQTAIGQNINLKAGDYILLESNTDIKGGSVFVAEIEKCDCPSILQKKTSYIEDFANLYENKNAVNLVLYPNPANESITISLDSAINNLTITSIEGFIMYKKEVKNNSADIDVSNYKKGIYIVTIQTNEGEILTEKLIKN</sequence>
<evidence type="ECO:0000259" key="3">
    <source>
        <dbReference type="Pfam" id="PF18962"/>
    </source>
</evidence>
<comment type="caution">
    <text evidence="4">The sequence shown here is derived from an EMBL/GenBank/DDBJ whole genome shotgun (WGS) entry which is preliminary data.</text>
</comment>
<dbReference type="EMBL" id="SBII01000014">
    <property type="protein sequence ID" value="RWW92087.1"/>
    <property type="molecule type" value="Genomic_DNA"/>
</dbReference>
<gene>
    <name evidence="4" type="ORF">EPI11_16925</name>
</gene>
<reference evidence="4 5" key="1">
    <citation type="submission" date="2019-01" db="EMBL/GenBank/DDBJ databases">
        <title>Flavobacterium sp. nov.,isolated from freshwater.</title>
        <authorList>
            <person name="Zhang R."/>
            <person name="Du Z.-J."/>
        </authorList>
    </citation>
    <scope>NUCLEOTIDE SEQUENCE [LARGE SCALE GENOMIC DNA]</scope>
    <source>
        <strain evidence="4 5">1E403</strain>
    </source>
</reference>
<feature type="domain" description="Secretion system C-terminal sorting" evidence="3">
    <location>
        <begin position="418"/>
        <end position="487"/>
    </location>
</feature>
<dbReference type="InterPro" id="IPR024079">
    <property type="entry name" value="MetalloPept_cat_dom_sf"/>
</dbReference>
<dbReference type="NCBIfam" id="TIGR04183">
    <property type="entry name" value="Por_Secre_tail"/>
    <property type="match status" value="1"/>
</dbReference>
<feature type="chain" id="PRO_5018641659" evidence="2">
    <location>
        <begin position="23"/>
        <end position="489"/>
    </location>
</feature>
<keyword evidence="1 2" id="KW-0732">Signal</keyword>
<evidence type="ECO:0000313" key="4">
    <source>
        <dbReference type="EMBL" id="RWW92087.1"/>
    </source>
</evidence>
<evidence type="ECO:0000256" key="1">
    <source>
        <dbReference type="ARBA" id="ARBA00022729"/>
    </source>
</evidence>
<accession>A0A3S3TVD6</accession>
<evidence type="ECO:0000313" key="5">
    <source>
        <dbReference type="Proteomes" id="UP000287527"/>
    </source>
</evidence>
<dbReference type="InterPro" id="IPR026444">
    <property type="entry name" value="Secre_tail"/>
</dbReference>
<proteinExistence type="predicted"/>
<dbReference type="SUPFAM" id="SSF55486">
    <property type="entry name" value="Metalloproteases ('zincins'), catalytic domain"/>
    <property type="match status" value="1"/>
</dbReference>
<dbReference type="GO" id="GO:0008237">
    <property type="term" value="F:metallopeptidase activity"/>
    <property type="evidence" value="ECO:0007669"/>
    <property type="project" value="InterPro"/>
</dbReference>
<dbReference type="Pfam" id="PF18962">
    <property type="entry name" value="Por_Secre_tail"/>
    <property type="match status" value="1"/>
</dbReference>
<organism evidence="4 5">
    <name type="scientific">Flavobacterium cerinum</name>
    <dbReference type="NCBI Taxonomy" id="2502784"/>
    <lineage>
        <taxon>Bacteria</taxon>
        <taxon>Pseudomonadati</taxon>
        <taxon>Bacteroidota</taxon>
        <taxon>Flavobacteriia</taxon>
        <taxon>Flavobacteriales</taxon>
        <taxon>Flavobacteriaceae</taxon>
        <taxon>Flavobacterium</taxon>
    </lineage>
</organism>
<feature type="signal peptide" evidence="2">
    <location>
        <begin position="1"/>
        <end position="22"/>
    </location>
</feature>
<name>A0A3S3TVD6_9FLAO</name>
<dbReference type="Proteomes" id="UP000287527">
    <property type="component" value="Unassembled WGS sequence"/>
</dbReference>
<dbReference type="AlphaFoldDB" id="A0A3S3TVD6"/>
<evidence type="ECO:0000256" key="2">
    <source>
        <dbReference type="SAM" id="SignalP"/>
    </source>
</evidence>
<dbReference type="RefSeq" id="WP_128391175.1">
    <property type="nucleotide sequence ID" value="NZ_SBII01000014.1"/>
</dbReference>
<dbReference type="Gene3D" id="3.40.390.10">
    <property type="entry name" value="Collagenase (Catalytic Domain)"/>
    <property type="match status" value="1"/>
</dbReference>
<keyword evidence="5" id="KW-1185">Reference proteome</keyword>
<protein>
    <submittedName>
        <fullName evidence="4">T9SS type A sorting domain-containing protein</fullName>
    </submittedName>
</protein>